<feature type="domain" description="AB hydrolase-1" evidence="1">
    <location>
        <begin position="5"/>
        <end position="225"/>
    </location>
</feature>
<evidence type="ECO:0000259" key="1">
    <source>
        <dbReference type="Pfam" id="PF12697"/>
    </source>
</evidence>
<sequence>MSTYLLIHGAWHGAWCWEKVVPLLESAGHRVITIDLPGHGGDQTPISAVTLDVYVNRVVTAIDELDQQVILVGHSMGGIVVSQAAERRSNQIHSLIYVTAFLLQNGQDMMIIPPNSNMQVSEDGQTICVLEEKAMDTFYNNCVNEDVLRAVSRLQVQAMSPFVTPLRLTQSNYGRVPRYYIEGLRDHAIPIQWQRQMQAASPCMEVFSLDTDHSPFYSTPDQLANILLSIDES</sequence>
<protein>
    <submittedName>
        <fullName evidence="2">Alpha/beta fold hydrolase</fullName>
    </submittedName>
</protein>
<dbReference type="EMBL" id="JAGKSP010000039">
    <property type="protein sequence ID" value="MBP3967336.1"/>
    <property type="molecule type" value="Genomic_DNA"/>
</dbReference>
<name>A0ABS5CN99_9BACL</name>
<dbReference type="SUPFAM" id="SSF53474">
    <property type="entry name" value="alpha/beta-Hydrolases"/>
    <property type="match status" value="1"/>
</dbReference>
<evidence type="ECO:0000313" key="3">
    <source>
        <dbReference type="Proteomes" id="UP000673394"/>
    </source>
</evidence>
<dbReference type="PANTHER" id="PTHR10992">
    <property type="entry name" value="METHYLESTERASE FAMILY MEMBER"/>
    <property type="match status" value="1"/>
</dbReference>
<gene>
    <name evidence="2" type="ORF">I8J30_32215</name>
</gene>
<accession>A0ABS5CN99</accession>
<dbReference type="Pfam" id="PF12697">
    <property type="entry name" value="Abhydrolase_6"/>
    <property type="match status" value="1"/>
</dbReference>
<dbReference type="Proteomes" id="UP000673394">
    <property type="component" value="Unassembled WGS sequence"/>
</dbReference>
<dbReference type="RefSeq" id="WP_210664433.1">
    <property type="nucleotide sequence ID" value="NZ_JAGKSP010000039.1"/>
</dbReference>
<dbReference type="Gene3D" id="3.40.50.1820">
    <property type="entry name" value="alpha/beta hydrolase"/>
    <property type="match status" value="1"/>
</dbReference>
<keyword evidence="3" id="KW-1185">Reference proteome</keyword>
<dbReference type="PANTHER" id="PTHR10992:SF1086">
    <property type="entry name" value="AB HYDROLASE-1 DOMAIN-CONTAINING PROTEIN"/>
    <property type="match status" value="1"/>
</dbReference>
<evidence type="ECO:0000313" key="2">
    <source>
        <dbReference type="EMBL" id="MBP3967336.1"/>
    </source>
</evidence>
<dbReference type="InterPro" id="IPR029058">
    <property type="entry name" value="AB_hydrolase_fold"/>
</dbReference>
<reference evidence="2 3" key="1">
    <citation type="submission" date="2021-04" db="EMBL/GenBank/DDBJ databases">
        <title>Paenibacillus sp. DLE-14 whole genome sequence.</title>
        <authorList>
            <person name="Ham Y.J."/>
        </authorList>
    </citation>
    <scope>NUCLEOTIDE SEQUENCE [LARGE SCALE GENOMIC DNA]</scope>
    <source>
        <strain evidence="2 3">DLE-14</strain>
    </source>
</reference>
<proteinExistence type="predicted"/>
<comment type="caution">
    <text evidence="2">The sequence shown here is derived from an EMBL/GenBank/DDBJ whole genome shotgun (WGS) entry which is preliminary data.</text>
</comment>
<dbReference type="PRINTS" id="PR00111">
    <property type="entry name" value="ABHYDROLASE"/>
</dbReference>
<keyword evidence="2" id="KW-0378">Hydrolase</keyword>
<dbReference type="InterPro" id="IPR045889">
    <property type="entry name" value="MES/HNL"/>
</dbReference>
<organism evidence="2 3">
    <name type="scientific">Paenibacillus lignilyticus</name>
    <dbReference type="NCBI Taxonomy" id="1172615"/>
    <lineage>
        <taxon>Bacteria</taxon>
        <taxon>Bacillati</taxon>
        <taxon>Bacillota</taxon>
        <taxon>Bacilli</taxon>
        <taxon>Bacillales</taxon>
        <taxon>Paenibacillaceae</taxon>
        <taxon>Paenibacillus</taxon>
    </lineage>
</organism>
<dbReference type="GO" id="GO:0016787">
    <property type="term" value="F:hydrolase activity"/>
    <property type="evidence" value="ECO:0007669"/>
    <property type="project" value="UniProtKB-KW"/>
</dbReference>
<dbReference type="InterPro" id="IPR000073">
    <property type="entry name" value="AB_hydrolase_1"/>
</dbReference>